<evidence type="ECO:0000259" key="5">
    <source>
        <dbReference type="Pfam" id="PF00082"/>
    </source>
</evidence>
<feature type="domain" description="Peptidase S8/S53" evidence="5">
    <location>
        <begin position="258"/>
        <end position="496"/>
    </location>
</feature>
<dbReference type="AlphaFoldDB" id="A0AAJ5NSN8"/>
<dbReference type="Gene3D" id="3.40.50.200">
    <property type="entry name" value="Peptidase S8/S53 domain"/>
    <property type="match status" value="1"/>
</dbReference>
<dbReference type="Pfam" id="PF00082">
    <property type="entry name" value="Peptidase_S8"/>
    <property type="match status" value="1"/>
</dbReference>
<evidence type="ECO:0000256" key="3">
    <source>
        <dbReference type="ARBA" id="ARBA00022801"/>
    </source>
</evidence>
<dbReference type="PANTHER" id="PTHR43806:SF11">
    <property type="entry name" value="CEREVISIN-RELATED"/>
    <property type="match status" value="1"/>
</dbReference>
<protein>
    <submittedName>
        <fullName evidence="6">Subtilase family</fullName>
    </submittedName>
</protein>
<proteinExistence type="inferred from homology"/>
<evidence type="ECO:0000256" key="1">
    <source>
        <dbReference type="ARBA" id="ARBA00011073"/>
    </source>
</evidence>
<evidence type="ECO:0000313" key="6">
    <source>
        <dbReference type="EMBL" id="VEU62278.1"/>
    </source>
</evidence>
<dbReference type="SUPFAM" id="SSF52743">
    <property type="entry name" value="Subtilisin-like"/>
    <property type="match status" value="1"/>
</dbReference>
<name>A0AAJ5NSN8_9BACT</name>
<dbReference type="PANTHER" id="PTHR43806">
    <property type="entry name" value="PEPTIDASE S8"/>
    <property type="match status" value="1"/>
</dbReference>
<keyword evidence="2" id="KW-0645">Protease</keyword>
<dbReference type="GO" id="GO:0004252">
    <property type="term" value="F:serine-type endopeptidase activity"/>
    <property type="evidence" value="ECO:0007669"/>
    <property type="project" value="InterPro"/>
</dbReference>
<keyword evidence="4" id="KW-0720">Serine protease</keyword>
<dbReference type="PROSITE" id="PS00138">
    <property type="entry name" value="SUBTILASE_SER"/>
    <property type="match status" value="1"/>
</dbReference>
<comment type="similarity">
    <text evidence="1">Belongs to the peptidase S8 family.</text>
</comment>
<dbReference type="GO" id="GO:0006508">
    <property type="term" value="P:proteolysis"/>
    <property type="evidence" value="ECO:0007669"/>
    <property type="project" value="UniProtKB-KW"/>
</dbReference>
<dbReference type="InterPro" id="IPR000209">
    <property type="entry name" value="Peptidase_S8/S53_dom"/>
</dbReference>
<dbReference type="InterPro" id="IPR036852">
    <property type="entry name" value="Peptidase_S8/S53_dom_sf"/>
</dbReference>
<accession>A0AAJ5NSN8</accession>
<evidence type="ECO:0000256" key="2">
    <source>
        <dbReference type="ARBA" id="ARBA00022670"/>
    </source>
</evidence>
<gene>
    <name evidence="6" type="ORF">NCTC10125_00628</name>
</gene>
<sequence>MQTSYLQKSKYWYNKNTNKKILIRDSFLTTLSLSSDKSLLPKSNDFELKLILNPDFSIEDDKKVKNFNQNFIKLVKDLNFKFKSFETSSILPFAWFYFDNELERENFIKKTINLKEISRFIVFKNENANQNDLKRIRNDYYSEPDTEPTGYSYPKEYKYKNQNTDLDFFPHQDGDKFKESIDKNISIVKFDKEQKRIGALPIKDYEWIPTYKGFPLTKTVSKYPMPQEIGVLEFAKSKLIFDKKFESYFANHKIDFFNPDKKEIVSEKGESHATLVSMIAAGKYGVDRDSKVFLAFFDTDGGWQKALEEMVLNQGIKVINHSYGSNLSDEHDYDDNAYFLDFLARKYGVINVFSAGNGAKPNGRNPWINSHKLSLNTIVVGSLGKQSDPSNLAYNKIAHYSNYQLKDSLSELAKPLVVAPGYFYDPTQKKVNSGTSFSAPLVTGLISALLQNSDYNPSLDFNVPAIKSILSAAAVSPKLDNLNYKPSGYERKMGAGTVNYENMLLAAKNLVTFTVSTSQKPGNVYTSRDISLKTGQKIKIASSWFFNPGLLKGRELKTLNDLYGYADYYGISESFVHHVNKLTLQSNDQLNQKNYPQWLRHKEELLKENKTWFTDFDLVLEKKTKNGEWEKVKKILATLTNDELIEYKTDEDGIFRFRIEKYNNLNLEEQMDDKIAVTYLVHNDE</sequence>
<organism evidence="6 7">
    <name type="scientific">Mesomycoplasma dispar</name>
    <dbReference type="NCBI Taxonomy" id="86660"/>
    <lineage>
        <taxon>Bacteria</taxon>
        <taxon>Bacillati</taxon>
        <taxon>Mycoplasmatota</taxon>
        <taxon>Mycoplasmoidales</taxon>
        <taxon>Metamycoplasmataceae</taxon>
        <taxon>Mesomycoplasma</taxon>
    </lineage>
</organism>
<evidence type="ECO:0000256" key="4">
    <source>
        <dbReference type="ARBA" id="ARBA00022825"/>
    </source>
</evidence>
<dbReference type="RefSeq" id="WP_144402873.1">
    <property type="nucleotide sequence ID" value="NZ_CP007229.1"/>
</dbReference>
<dbReference type="InterPro" id="IPR023828">
    <property type="entry name" value="Peptidase_S8_Ser-AS"/>
</dbReference>
<dbReference type="Proteomes" id="UP000289629">
    <property type="component" value="Chromosome"/>
</dbReference>
<keyword evidence="3" id="KW-0378">Hydrolase</keyword>
<reference evidence="6 7" key="1">
    <citation type="submission" date="2019-01" db="EMBL/GenBank/DDBJ databases">
        <authorList>
            <consortium name="Pathogen Informatics"/>
        </authorList>
    </citation>
    <scope>NUCLEOTIDE SEQUENCE [LARGE SCALE GENOMIC DNA]</scope>
    <source>
        <strain evidence="6 7">NCTC10125</strain>
    </source>
</reference>
<dbReference type="EMBL" id="LR214971">
    <property type="protein sequence ID" value="VEU62278.1"/>
    <property type="molecule type" value="Genomic_DNA"/>
</dbReference>
<evidence type="ECO:0000313" key="7">
    <source>
        <dbReference type="Proteomes" id="UP000289629"/>
    </source>
</evidence>
<dbReference type="InterPro" id="IPR050131">
    <property type="entry name" value="Peptidase_S8_subtilisin-like"/>
</dbReference>